<evidence type="ECO:0000313" key="1">
    <source>
        <dbReference type="EMBL" id="TCQ04167.1"/>
    </source>
</evidence>
<comment type="caution">
    <text evidence="1">The sequence shown here is derived from an EMBL/GenBank/DDBJ whole genome shotgun (WGS) entry which is preliminary data.</text>
</comment>
<name>A0A4R2TNE0_9FIRM</name>
<dbReference type="Pfam" id="PF08812">
    <property type="entry name" value="YtxC"/>
    <property type="match status" value="1"/>
</dbReference>
<accession>A0A4R2TNE0</accession>
<protein>
    <submittedName>
        <fullName evidence="1">Putative sporulation protein YtxC</fullName>
    </submittedName>
</protein>
<organism evidence="1 2">
    <name type="scientific">Serpentinicella alkaliphila</name>
    <dbReference type="NCBI Taxonomy" id="1734049"/>
    <lineage>
        <taxon>Bacteria</taxon>
        <taxon>Bacillati</taxon>
        <taxon>Bacillota</taxon>
        <taxon>Clostridia</taxon>
        <taxon>Peptostreptococcales</taxon>
        <taxon>Natronincolaceae</taxon>
        <taxon>Serpentinicella</taxon>
    </lineage>
</organism>
<evidence type="ECO:0000313" key="2">
    <source>
        <dbReference type="Proteomes" id="UP000295504"/>
    </source>
</evidence>
<dbReference type="InterPro" id="IPR014199">
    <property type="entry name" value="Spore_YtxC"/>
</dbReference>
<proteinExistence type="predicted"/>
<dbReference type="AlphaFoldDB" id="A0A4R2TNE0"/>
<reference evidence="1 2" key="1">
    <citation type="submission" date="2019-03" db="EMBL/GenBank/DDBJ databases">
        <title>Genomic Encyclopedia of Type Strains, Phase IV (KMG-IV): sequencing the most valuable type-strain genomes for metagenomic binning, comparative biology and taxonomic classification.</title>
        <authorList>
            <person name="Goeker M."/>
        </authorList>
    </citation>
    <scope>NUCLEOTIDE SEQUENCE [LARGE SCALE GENOMIC DNA]</scope>
    <source>
        <strain evidence="1 2">DSM 100013</strain>
    </source>
</reference>
<keyword evidence="2" id="KW-1185">Reference proteome</keyword>
<gene>
    <name evidence="1" type="ORF">EDD79_100746</name>
</gene>
<dbReference type="Proteomes" id="UP000295504">
    <property type="component" value="Unassembled WGS sequence"/>
</dbReference>
<dbReference type="RefSeq" id="WP_165913632.1">
    <property type="nucleotide sequence ID" value="NZ_CP058648.1"/>
</dbReference>
<sequence>MQIVTIVADKHANDLTLAINRHIKTFSDEGILIENQFEPSTNTIIYIMDGKTINNYTINDFISLFKRTASEGIYEYIKTIEQPNIIKELINQEYNYFNIDERKEILQRALDSVNKLKIDKNDALGQKSIIVEELVNYFESNSKINIKGFITFRLKDYVEELKIVIDEAVEDFLMDKEYNEFIKLLRYFVDIQEPKVDIVHIYMKEENNYSLFDNYGKEINDEYLRLIAAEMKENDISYDDLLISSLITIAPNNIIIHKTGNNNFKYIINTIKRIFNQKVELCNNCDWCIIKSNVKKD</sequence>
<dbReference type="EMBL" id="SLYC01000007">
    <property type="protein sequence ID" value="TCQ04167.1"/>
    <property type="molecule type" value="Genomic_DNA"/>
</dbReference>